<feature type="transmembrane region" description="Helical" evidence="1">
    <location>
        <begin position="100"/>
        <end position="119"/>
    </location>
</feature>
<sequence length="371" mass="43250">MIRYKFSRTINKEFSAEIKKQVNEYFKKNQLKKTGNNTVLFKTIFALSVYLAPFILMLTGVIQNPILMFGAWITMGLGMAFIGTSVMHDALHGSLSGKKMLNNLLGLTAPLMGVDGRLWQLQHNVLHHTYTNIEHADEDIQPRYVLRFTPNQPRRWFHRYQHIYAIFLYSISTIQWMAIKDYIKVFNYRKKGLIKSNKEVATRMFKIIISKLFYLGVFLVLPILVLSTPVWMTVLMFITMHAVAGLSLSLIFQPAHVVPTSDFVMQDEQMIEENWSVHQILTTSNFAMNNKVLSYFIGGLNYQIEHHLFPYVCHVHYPEISRIIQKTTKKYNLPYFYEASFTSALRSHFKLLKTLGRQDKIKPDYELRMAA</sequence>
<dbReference type="Proteomes" id="UP001209885">
    <property type="component" value="Unassembled WGS sequence"/>
</dbReference>
<evidence type="ECO:0000313" key="3">
    <source>
        <dbReference type="EMBL" id="MCX2742995.1"/>
    </source>
</evidence>
<feature type="transmembrane region" description="Helical" evidence="1">
    <location>
        <begin position="204"/>
        <end position="224"/>
    </location>
</feature>
<dbReference type="InterPro" id="IPR012171">
    <property type="entry name" value="Fatty_acid_desaturase"/>
</dbReference>
<dbReference type="RefSeq" id="WP_266055359.1">
    <property type="nucleotide sequence ID" value="NZ_JAPFQN010000003.1"/>
</dbReference>
<gene>
    <name evidence="3" type="ORF">OO013_03915</name>
</gene>
<keyword evidence="1" id="KW-1133">Transmembrane helix</keyword>
<feature type="transmembrane region" description="Helical" evidence="1">
    <location>
        <begin position="230"/>
        <end position="252"/>
    </location>
</feature>
<name>A0ABT3RN27_9BACT</name>
<feature type="domain" description="Fatty acid desaturase" evidence="2">
    <location>
        <begin position="68"/>
        <end position="337"/>
    </location>
</feature>
<dbReference type="PANTHER" id="PTHR19353:SF19">
    <property type="entry name" value="DELTA(5) FATTY ACID DESATURASE C-RELATED"/>
    <property type="match status" value="1"/>
</dbReference>
<reference evidence="3 4" key="1">
    <citation type="submission" date="2022-11" db="EMBL/GenBank/DDBJ databases">
        <title>The characterization of three novel Bacteroidetes species and genomic analysis of their roles in tidal elemental geochemical cycles.</title>
        <authorList>
            <person name="Ma K."/>
        </authorList>
    </citation>
    <scope>NUCLEOTIDE SEQUENCE [LARGE SCALE GENOMIC DNA]</scope>
    <source>
        <strain evidence="3 4">M17</strain>
    </source>
</reference>
<feature type="transmembrane region" description="Helical" evidence="1">
    <location>
        <begin position="163"/>
        <end position="183"/>
    </location>
</feature>
<protein>
    <submittedName>
        <fullName evidence="3">Acyl-CoA desaturase</fullName>
    </submittedName>
</protein>
<dbReference type="PIRSF" id="PIRSF015921">
    <property type="entry name" value="FA_sphinglp_des"/>
    <property type="match status" value="1"/>
</dbReference>
<dbReference type="Pfam" id="PF00487">
    <property type="entry name" value="FA_desaturase"/>
    <property type="match status" value="1"/>
</dbReference>
<proteinExistence type="predicted"/>
<keyword evidence="4" id="KW-1185">Reference proteome</keyword>
<evidence type="ECO:0000256" key="1">
    <source>
        <dbReference type="SAM" id="Phobius"/>
    </source>
</evidence>
<feature type="transmembrane region" description="Helical" evidence="1">
    <location>
        <begin position="66"/>
        <end position="88"/>
    </location>
</feature>
<feature type="transmembrane region" description="Helical" evidence="1">
    <location>
        <begin position="39"/>
        <end position="60"/>
    </location>
</feature>
<organism evidence="3 4">
    <name type="scientific">Mangrovivirga halotolerans</name>
    <dbReference type="NCBI Taxonomy" id="2993936"/>
    <lineage>
        <taxon>Bacteria</taxon>
        <taxon>Pseudomonadati</taxon>
        <taxon>Bacteroidota</taxon>
        <taxon>Cytophagia</taxon>
        <taxon>Cytophagales</taxon>
        <taxon>Mangrovivirgaceae</taxon>
        <taxon>Mangrovivirga</taxon>
    </lineage>
</organism>
<evidence type="ECO:0000313" key="4">
    <source>
        <dbReference type="Proteomes" id="UP001209885"/>
    </source>
</evidence>
<dbReference type="CDD" id="cd03506">
    <property type="entry name" value="Delta6-FADS-like"/>
    <property type="match status" value="1"/>
</dbReference>
<keyword evidence="1" id="KW-0812">Transmembrane</keyword>
<keyword evidence="1" id="KW-0472">Membrane</keyword>
<dbReference type="EMBL" id="JAPFQN010000003">
    <property type="protein sequence ID" value="MCX2742995.1"/>
    <property type="molecule type" value="Genomic_DNA"/>
</dbReference>
<dbReference type="PANTHER" id="PTHR19353">
    <property type="entry name" value="FATTY ACID DESATURASE 2"/>
    <property type="match status" value="1"/>
</dbReference>
<dbReference type="InterPro" id="IPR005804">
    <property type="entry name" value="FA_desaturase_dom"/>
</dbReference>
<comment type="caution">
    <text evidence="3">The sequence shown here is derived from an EMBL/GenBank/DDBJ whole genome shotgun (WGS) entry which is preliminary data.</text>
</comment>
<accession>A0ABT3RN27</accession>
<evidence type="ECO:0000259" key="2">
    <source>
        <dbReference type="Pfam" id="PF00487"/>
    </source>
</evidence>